<reference evidence="10" key="1">
    <citation type="submission" date="2020-11" db="EMBL/GenBank/DDBJ databases">
        <authorList>
            <consortium name="DOE Joint Genome Institute"/>
            <person name="Ahrendt S."/>
            <person name="Riley R."/>
            <person name="Andreopoulos W."/>
            <person name="Labutti K."/>
            <person name="Pangilinan J."/>
            <person name="Ruiz-Duenas F.J."/>
            <person name="Barrasa J.M."/>
            <person name="Sanchez-Garcia M."/>
            <person name="Camarero S."/>
            <person name="Miyauchi S."/>
            <person name="Serrano A."/>
            <person name="Linde D."/>
            <person name="Babiker R."/>
            <person name="Drula E."/>
            <person name="Ayuso-Fernandez I."/>
            <person name="Pacheco R."/>
            <person name="Padilla G."/>
            <person name="Ferreira P."/>
            <person name="Barriuso J."/>
            <person name="Kellner H."/>
            <person name="Castanera R."/>
            <person name="Alfaro M."/>
            <person name="Ramirez L."/>
            <person name="Pisabarro A.G."/>
            <person name="Kuo A."/>
            <person name="Tritt A."/>
            <person name="Lipzen A."/>
            <person name="He G."/>
            <person name="Yan M."/>
            <person name="Ng V."/>
            <person name="Cullen D."/>
            <person name="Martin F."/>
            <person name="Rosso M.-N."/>
            <person name="Henrissat B."/>
            <person name="Hibbett D."/>
            <person name="Martinez A.T."/>
            <person name="Grigoriev I.V."/>
        </authorList>
    </citation>
    <scope>NUCLEOTIDE SEQUENCE</scope>
    <source>
        <strain evidence="10">CBS 506.95</strain>
    </source>
</reference>
<evidence type="ECO:0000256" key="7">
    <source>
        <dbReference type="PROSITE-ProRule" id="PRU00176"/>
    </source>
</evidence>
<evidence type="ECO:0000256" key="6">
    <source>
        <dbReference type="ARBA" id="ARBA00023242"/>
    </source>
</evidence>
<evidence type="ECO:0000256" key="3">
    <source>
        <dbReference type="ARBA" id="ARBA00007077"/>
    </source>
</evidence>
<dbReference type="EMBL" id="MU157829">
    <property type="protein sequence ID" value="KAF9533101.1"/>
    <property type="molecule type" value="Genomic_DNA"/>
</dbReference>
<dbReference type="AlphaFoldDB" id="A0A9P6JU51"/>
<organism evidence="10 11">
    <name type="scientific">Crepidotus variabilis</name>
    <dbReference type="NCBI Taxonomy" id="179855"/>
    <lineage>
        <taxon>Eukaryota</taxon>
        <taxon>Fungi</taxon>
        <taxon>Dikarya</taxon>
        <taxon>Basidiomycota</taxon>
        <taxon>Agaricomycotina</taxon>
        <taxon>Agaricomycetes</taxon>
        <taxon>Agaricomycetidae</taxon>
        <taxon>Agaricales</taxon>
        <taxon>Agaricineae</taxon>
        <taxon>Crepidotaceae</taxon>
        <taxon>Crepidotus</taxon>
    </lineage>
</organism>
<dbReference type="OrthoDB" id="442677at2759"/>
<dbReference type="CDD" id="cd12395">
    <property type="entry name" value="RRM2_RBM34"/>
    <property type="match status" value="1"/>
</dbReference>
<feature type="region of interest" description="Disordered" evidence="8">
    <location>
        <begin position="1"/>
        <end position="133"/>
    </location>
</feature>
<accession>A0A9P6JU51</accession>
<dbReference type="GO" id="GO:0005730">
    <property type="term" value="C:nucleolus"/>
    <property type="evidence" value="ECO:0007669"/>
    <property type="project" value="UniProtKB-SubCell"/>
</dbReference>
<feature type="compositionally biased region" description="Basic residues" evidence="8">
    <location>
        <begin position="116"/>
        <end position="125"/>
    </location>
</feature>
<dbReference type="PANTHER" id="PTHR23236:SF25">
    <property type="entry name" value="RNA-BINDING PROTEIN 34"/>
    <property type="match status" value="1"/>
</dbReference>
<proteinExistence type="inferred from homology"/>
<dbReference type="InterPro" id="IPR035979">
    <property type="entry name" value="RBD_domain_sf"/>
</dbReference>
<evidence type="ECO:0000313" key="11">
    <source>
        <dbReference type="Proteomes" id="UP000807306"/>
    </source>
</evidence>
<comment type="function">
    <text evidence="1">Involved in pre-25S rRNA processing.</text>
</comment>
<dbReference type="Proteomes" id="UP000807306">
    <property type="component" value="Unassembled WGS sequence"/>
</dbReference>
<evidence type="ECO:0000256" key="1">
    <source>
        <dbReference type="ARBA" id="ARBA00002475"/>
    </source>
</evidence>
<comment type="caution">
    <text evidence="10">The sequence shown here is derived from an EMBL/GenBank/DDBJ whole genome shotgun (WGS) entry which is preliminary data.</text>
</comment>
<evidence type="ECO:0000256" key="5">
    <source>
        <dbReference type="ARBA" id="ARBA00022884"/>
    </source>
</evidence>
<feature type="compositionally biased region" description="Basic and acidic residues" evidence="8">
    <location>
        <begin position="38"/>
        <end position="51"/>
    </location>
</feature>
<dbReference type="InterPro" id="IPR000504">
    <property type="entry name" value="RRM_dom"/>
</dbReference>
<dbReference type="InterPro" id="IPR012677">
    <property type="entry name" value="Nucleotide-bd_a/b_plait_sf"/>
</dbReference>
<protein>
    <recommendedName>
        <fullName evidence="4">Nucleolar protein 12</fullName>
    </recommendedName>
</protein>
<evidence type="ECO:0000256" key="8">
    <source>
        <dbReference type="SAM" id="MobiDB-lite"/>
    </source>
</evidence>
<dbReference type="InterPro" id="IPR034221">
    <property type="entry name" value="RBM34_RRM2"/>
</dbReference>
<keyword evidence="5 7" id="KW-0694">RNA-binding</keyword>
<evidence type="ECO:0000259" key="9">
    <source>
        <dbReference type="PROSITE" id="PS50102"/>
    </source>
</evidence>
<feature type="domain" description="RRM" evidence="9">
    <location>
        <begin position="340"/>
        <end position="446"/>
    </location>
</feature>
<dbReference type="PANTHER" id="PTHR23236">
    <property type="entry name" value="EUKARYOTIC TRANSLATION INITIATION FACTOR 4B/4H"/>
    <property type="match status" value="1"/>
</dbReference>
<feature type="compositionally biased region" description="Basic residues" evidence="8">
    <location>
        <begin position="508"/>
        <end position="517"/>
    </location>
</feature>
<feature type="compositionally biased region" description="Basic and acidic residues" evidence="8">
    <location>
        <begin position="491"/>
        <end position="507"/>
    </location>
</feature>
<feature type="region of interest" description="Disordered" evidence="8">
    <location>
        <begin position="368"/>
        <end position="390"/>
    </location>
</feature>
<evidence type="ECO:0000256" key="2">
    <source>
        <dbReference type="ARBA" id="ARBA00004604"/>
    </source>
</evidence>
<keyword evidence="6" id="KW-0539">Nucleus</keyword>
<dbReference type="PROSITE" id="PS50102">
    <property type="entry name" value="RRM"/>
    <property type="match status" value="1"/>
</dbReference>
<name>A0A9P6JU51_9AGAR</name>
<keyword evidence="11" id="KW-1185">Reference proteome</keyword>
<evidence type="ECO:0000313" key="10">
    <source>
        <dbReference type="EMBL" id="KAF9533101.1"/>
    </source>
</evidence>
<dbReference type="Gene3D" id="3.30.70.330">
    <property type="match status" value="1"/>
</dbReference>
<dbReference type="SMART" id="SM00360">
    <property type="entry name" value="RRM"/>
    <property type="match status" value="1"/>
</dbReference>
<dbReference type="GO" id="GO:0000463">
    <property type="term" value="P:maturation of LSU-rRNA from tricistronic rRNA transcript (SSU-rRNA, 5.8S rRNA, LSU-rRNA)"/>
    <property type="evidence" value="ECO:0007669"/>
    <property type="project" value="TreeGrafter"/>
</dbReference>
<gene>
    <name evidence="10" type="ORF">CPB83DRAFT_758389</name>
</gene>
<feature type="compositionally biased region" description="Polar residues" evidence="8">
    <location>
        <begin position="447"/>
        <end position="470"/>
    </location>
</feature>
<comment type="subcellular location">
    <subcellularLocation>
        <location evidence="2">Nucleus</location>
        <location evidence="2">Nucleolus</location>
    </subcellularLocation>
</comment>
<evidence type="ECO:0000256" key="4">
    <source>
        <dbReference type="ARBA" id="ARBA00015520"/>
    </source>
</evidence>
<sequence>MDPGELSASTPRKRVKPSVDQTSNVSATKHPKSAAKPSKKESTLSKGEKVLTKTKFHKAPASSEQDYESDDSGLENAYLAKSAPQSSKTPVDKDLSDADEEDQDPTTLVHESLSKSTKRRMKPKKTVAPLDETPELRDQRTIFVGNLPLDVASKKPLKKALQRHILVFAPSAKVESLRFRSIPFQIPTTKLPEDDESSSEKHKLKLRPTELRAHEKERASLWRTKLDNQDDENVKADEKKYLNPAQKKKIAFINQEFHTTADSVNAYIVFAHRPDATQRAANLPPLPPIMDPYEAAVTAAAKADGSVFMERSIRVDLIGKGKTTVPSGLEDCLLETDPRLSVFVGNLDFATKEEDLRAFFESVLSTELGQPKGNDSDEDGQGETSIPRPSTWVTRVRVVRDKDTQLGKGFAYVQFSDRDCVDRTLAMEESKLKFAKRKLRVQRCKTLPSSAKKSDASTKLSKTNSGTTLRRTPVIVPKGDPTLGAKLSGLSKEERKKAKSTDTERLARRLAKKKARMAMKPGVEQGSGKERKRLRSK</sequence>
<dbReference type="SUPFAM" id="SSF54928">
    <property type="entry name" value="RNA-binding domain, RBD"/>
    <property type="match status" value="1"/>
</dbReference>
<comment type="similarity">
    <text evidence="3">Belongs to the RRM RBM34 family.</text>
</comment>
<feature type="region of interest" description="Disordered" evidence="8">
    <location>
        <begin position="445"/>
        <end position="537"/>
    </location>
</feature>
<dbReference type="GO" id="GO:0019843">
    <property type="term" value="F:rRNA binding"/>
    <property type="evidence" value="ECO:0007669"/>
    <property type="project" value="TreeGrafter"/>
</dbReference>